<protein>
    <recommendedName>
        <fullName evidence="11">ABC transporter domain-containing protein</fullName>
    </recommendedName>
</protein>
<evidence type="ECO:0000256" key="10">
    <source>
        <dbReference type="SAM" id="Phobius"/>
    </source>
</evidence>
<feature type="transmembrane region" description="Helical" evidence="10">
    <location>
        <begin position="633"/>
        <end position="654"/>
    </location>
</feature>
<keyword evidence="7 10" id="KW-1133">Transmembrane helix</keyword>
<feature type="transmembrane region" description="Helical" evidence="10">
    <location>
        <begin position="565"/>
        <end position="594"/>
    </location>
</feature>
<feature type="transmembrane region" description="Helical" evidence="10">
    <location>
        <begin position="526"/>
        <end position="545"/>
    </location>
</feature>
<feature type="transmembrane region" description="Helical" evidence="10">
    <location>
        <begin position="1219"/>
        <end position="1251"/>
    </location>
</feature>
<reference evidence="12" key="2">
    <citation type="journal article" date="2019" name="IMA Fungus">
        <title>Genome sequencing and comparison of five Tilletia species to identify candidate genes for the detection of regulated species infecting wheat.</title>
        <authorList>
            <person name="Nguyen H.D.T."/>
            <person name="Sultana T."/>
            <person name="Kesanakurti P."/>
            <person name="Hambleton S."/>
        </authorList>
    </citation>
    <scope>NUCLEOTIDE SEQUENCE</scope>
    <source>
        <strain evidence="12">DAOMC 236422</strain>
    </source>
</reference>
<reference evidence="12" key="1">
    <citation type="submission" date="2016-04" db="EMBL/GenBank/DDBJ databases">
        <authorList>
            <person name="Nguyen H.D."/>
            <person name="Samba Siva P."/>
            <person name="Cullis J."/>
            <person name="Levesque C.A."/>
            <person name="Hambleton S."/>
        </authorList>
    </citation>
    <scope>NUCLEOTIDE SEQUENCE</scope>
    <source>
        <strain evidence="12">DAOMC 236422</strain>
    </source>
</reference>
<evidence type="ECO:0000256" key="8">
    <source>
        <dbReference type="ARBA" id="ARBA00023136"/>
    </source>
</evidence>
<dbReference type="Proteomes" id="UP000078113">
    <property type="component" value="Unassembled WGS sequence"/>
</dbReference>
<feature type="transmembrane region" description="Helical" evidence="10">
    <location>
        <begin position="601"/>
        <end position="627"/>
    </location>
</feature>
<dbReference type="Pfam" id="PF01061">
    <property type="entry name" value="ABC2_membrane"/>
    <property type="match status" value="2"/>
</dbReference>
<feature type="transmembrane region" description="Helical" evidence="10">
    <location>
        <begin position="745"/>
        <end position="766"/>
    </location>
</feature>
<dbReference type="InterPro" id="IPR003593">
    <property type="entry name" value="AAA+_ATPase"/>
</dbReference>
<evidence type="ECO:0000256" key="4">
    <source>
        <dbReference type="ARBA" id="ARBA00022692"/>
    </source>
</evidence>
<evidence type="ECO:0000313" key="12">
    <source>
        <dbReference type="EMBL" id="KAE8268976.1"/>
    </source>
</evidence>
<dbReference type="InterPro" id="IPR013525">
    <property type="entry name" value="ABC2_TM"/>
</dbReference>
<dbReference type="GO" id="GO:0005524">
    <property type="term" value="F:ATP binding"/>
    <property type="evidence" value="ECO:0007669"/>
    <property type="project" value="UniProtKB-KW"/>
</dbReference>
<dbReference type="PROSITE" id="PS00211">
    <property type="entry name" value="ABC_TRANSPORTER_1"/>
    <property type="match status" value="1"/>
</dbReference>
<keyword evidence="3" id="KW-0813">Transport</keyword>
<dbReference type="PANTHER" id="PTHR19241">
    <property type="entry name" value="ATP-BINDING CASSETTE TRANSPORTER"/>
    <property type="match status" value="1"/>
</dbReference>
<proteinExistence type="inferred from homology"/>
<keyword evidence="5" id="KW-0547">Nucleotide-binding</keyword>
<dbReference type="Pfam" id="PF19055">
    <property type="entry name" value="ABC2_membrane_7"/>
    <property type="match status" value="1"/>
</dbReference>
<feature type="transmembrane region" description="Helical" evidence="10">
    <location>
        <begin position="661"/>
        <end position="680"/>
    </location>
</feature>
<comment type="subcellular location">
    <subcellularLocation>
        <location evidence="1">Membrane</location>
        <topology evidence="1">Multi-pass membrane protein</topology>
    </subcellularLocation>
</comment>
<feature type="transmembrane region" description="Helical" evidence="10">
    <location>
        <begin position="1263"/>
        <end position="1282"/>
    </location>
</feature>
<dbReference type="InterPro" id="IPR010929">
    <property type="entry name" value="PDR_CDR_ABC"/>
</dbReference>
<dbReference type="EMBL" id="LWDG02000118">
    <property type="protein sequence ID" value="KAE8268976.1"/>
    <property type="molecule type" value="Genomic_DNA"/>
</dbReference>
<dbReference type="GO" id="GO:0016020">
    <property type="term" value="C:membrane"/>
    <property type="evidence" value="ECO:0007669"/>
    <property type="project" value="UniProtKB-SubCell"/>
</dbReference>
<dbReference type="Pfam" id="PF14510">
    <property type="entry name" value="ABC_trans_N"/>
    <property type="match status" value="1"/>
</dbReference>
<keyword evidence="13" id="KW-1185">Reference proteome</keyword>
<dbReference type="InterPro" id="IPR027417">
    <property type="entry name" value="P-loop_NTPase"/>
</dbReference>
<keyword evidence="8 10" id="KW-0472">Membrane</keyword>
<dbReference type="InterPro" id="IPR017871">
    <property type="entry name" value="ABC_transporter-like_CS"/>
</dbReference>
<gene>
    <name evidence="12" type="ORF">A4X09_0g3365</name>
</gene>
<feature type="region of interest" description="Disordered" evidence="9">
    <location>
        <begin position="1"/>
        <end position="36"/>
    </location>
</feature>
<feature type="transmembrane region" description="Helical" evidence="10">
    <location>
        <begin position="1179"/>
        <end position="1198"/>
    </location>
</feature>
<dbReference type="InterPro" id="IPR034003">
    <property type="entry name" value="ABCG_PDR_2"/>
</dbReference>
<feature type="transmembrane region" description="Helical" evidence="10">
    <location>
        <begin position="1155"/>
        <end position="1173"/>
    </location>
</feature>
<dbReference type="FunFam" id="3.40.50.300:FF:000054">
    <property type="entry name" value="ABC multidrug transporter atrF"/>
    <property type="match status" value="1"/>
</dbReference>
<keyword evidence="6" id="KW-0067">ATP-binding</keyword>
<name>A0A8X7T501_9BASI</name>
<organism evidence="12 13">
    <name type="scientific">Tilletia walkeri</name>
    <dbReference type="NCBI Taxonomy" id="117179"/>
    <lineage>
        <taxon>Eukaryota</taxon>
        <taxon>Fungi</taxon>
        <taxon>Dikarya</taxon>
        <taxon>Basidiomycota</taxon>
        <taxon>Ustilaginomycotina</taxon>
        <taxon>Exobasidiomycetes</taxon>
        <taxon>Tilletiales</taxon>
        <taxon>Tilletiaceae</taxon>
        <taxon>Tilletia</taxon>
    </lineage>
</organism>
<feature type="transmembrane region" description="Helical" evidence="10">
    <location>
        <begin position="1414"/>
        <end position="1435"/>
    </location>
</feature>
<evidence type="ECO:0000259" key="11">
    <source>
        <dbReference type="PROSITE" id="PS50893"/>
    </source>
</evidence>
<sequence length="1440" mass="159547">MTDTPSSDVSSHVHEMSSEIQSTVAPKKDQNEKAVGVDVSNAKAQFSQLVRSLTRQSHAQDPEKTLPFDLVDYLRDVGEEAAAAGIKSKRIGVTWDNLSVRGVASASFTIHTIPDLFRDVFIDPFLKLANRIGLLRNENQSRNIISGFSGFARPYQMTLVVGRPGSGCSTFLKVIANQRQGYLGVEGDVKYSGVDAKEFAKYFPGEVCYNGEDDIHYPTLTVQQTLDFALALKVPGRRLPRWANAKEFRAEILQTLLSMLNISHTAATKVGSPMVRGVSGGERKRVSIAEMFATRAAVLAWDNSTRGLDASTALDFAKSLRICCDLLDLTLFASFYQAGEGIYEQFDKVLVIDSGRCVYHGPTSKARAYMISLGFEDLPRQTTADYLSGCTDPNERRLTETGFRFSASNPPTPELLEAAFKESDIYEGEMAAKAEYEEQLTKTADIEEFRQAVREDKNKHVNARSRYTVSLFEQIWRLTIRQTQIISGNMFDIVFGLFTSIVLGCITGTTFKTLPNTAEGGFTRGGVLFLTLLFNALVAFTELPVQMGQKPILYKQQVYQFFRPASLSIAQLVADIPFTLPRVFLFVVCAYFIAGLRSDAGAFFIFFLIVYSLFLTLVCMFKILAALCRSYDVVARLATLMLVTMVLFSGYLLPQREMKRFLFWVTYLNPVYFAFSAAMINEFKGLDLTCVGSYVTPRGAGFQDSVGQFQTCTLPGAVAGQQIVRGADYISAAFGYHSGDLWKNIGINLSYLFGLILIGAVAVEIFDQSNIVTSCNVTKKLNEEEIQLNARLRERQAQASTEEKAIEVMSQPFTWEKLTYTVPVKGGTRQLLDSIDGFCEPGSLTALMGASGAGKTTLLDVLANRKSIGVISGERLISGRQIDSSFQRGCGYAEQQDVHEPTSTVREALRFSAYLRQSASISKEEKDAYVEDIIELLEMQDVADAMVGSPEGIGLGVGDRKRLTIGVELAAKPDLLLFLDEPTSGLDGQTAWNMVRFLKKLSAAGQAILCTIHQPNSLLFESFDRLLLLQRGGQVVYFGPVGQDSTHIRDYFAANGAACPDNVNPAEYMLDAIGAGLQPRVGDRDWAELYKESDLYARNLQRIQEIKDSCQSGEYGNVEVDQNEYASTYWTQVVNVGRRALISSWRQPEYQFTRMYEHASVALITGLVFLNVSNTVVGLQARIFGIFMLTVVPAVILMQTEPYFIIQRGIYNREQSSKMYTGTVFAIGQMIAELPFSVVCAVIYFVLFYYVSGFQTDSSKAGYFFAFVLLNEVFSVTLAQGIAAISPNVYIATLVNPFILLIFDLFCGVTVPKPSIPGFWKAWLYEINPYTRLIGGLIINEMEGLKVTCAPREFAIFQPLTGQTCLQYAGSFVQNFGGYLNNPNATTGCEYCKYARGEDFLPSVGLSHTKGREIGIFAAFCVSNIIIVLLACRFIKYANR</sequence>
<feature type="domain" description="ABC transporter" evidence="11">
    <location>
        <begin position="813"/>
        <end position="1057"/>
    </location>
</feature>
<dbReference type="InterPro" id="IPR043926">
    <property type="entry name" value="ABCG_dom"/>
</dbReference>
<dbReference type="SUPFAM" id="SSF52540">
    <property type="entry name" value="P-loop containing nucleoside triphosphate hydrolases"/>
    <property type="match status" value="2"/>
</dbReference>
<dbReference type="SMART" id="SM00382">
    <property type="entry name" value="AAA"/>
    <property type="match status" value="2"/>
</dbReference>
<accession>A0A8X7T501</accession>
<comment type="caution">
    <text evidence="12">The sequence shown here is derived from an EMBL/GenBank/DDBJ whole genome shotgun (WGS) entry which is preliminary data.</text>
</comment>
<evidence type="ECO:0000256" key="9">
    <source>
        <dbReference type="SAM" id="MobiDB-lite"/>
    </source>
</evidence>
<dbReference type="InterPro" id="IPR034001">
    <property type="entry name" value="ABCG_PDR_1"/>
</dbReference>
<dbReference type="CDD" id="cd03232">
    <property type="entry name" value="ABCG_PDR_domain2"/>
    <property type="match status" value="1"/>
</dbReference>
<evidence type="ECO:0000256" key="1">
    <source>
        <dbReference type="ARBA" id="ARBA00004141"/>
    </source>
</evidence>
<feature type="transmembrane region" description="Helical" evidence="10">
    <location>
        <begin position="1289"/>
        <end position="1311"/>
    </location>
</feature>
<evidence type="ECO:0000313" key="13">
    <source>
        <dbReference type="Proteomes" id="UP000078113"/>
    </source>
</evidence>
<evidence type="ECO:0000256" key="6">
    <source>
        <dbReference type="ARBA" id="ARBA00022840"/>
    </source>
</evidence>
<dbReference type="InterPro" id="IPR029481">
    <property type="entry name" value="ABC_trans_N"/>
</dbReference>
<feature type="compositionally biased region" description="Polar residues" evidence="9">
    <location>
        <begin position="1"/>
        <end position="10"/>
    </location>
</feature>
<dbReference type="Pfam" id="PF00005">
    <property type="entry name" value="ABC_tran"/>
    <property type="match status" value="2"/>
</dbReference>
<dbReference type="Gene3D" id="3.40.50.300">
    <property type="entry name" value="P-loop containing nucleotide triphosphate hydrolases"/>
    <property type="match status" value="2"/>
</dbReference>
<evidence type="ECO:0000256" key="3">
    <source>
        <dbReference type="ARBA" id="ARBA00022448"/>
    </source>
</evidence>
<dbReference type="Pfam" id="PF06422">
    <property type="entry name" value="PDR_CDR"/>
    <property type="match status" value="1"/>
</dbReference>
<dbReference type="GO" id="GO:0140359">
    <property type="term" value="F:ABC-type transporter activity"/>
    <property type="evidence" value="ECO:0007669"/>
    <property type="project" value="InterPro"/>
</dbReference>
<feature type="transmembrane region" description="Helical" evidence="10">
    <location>
        <begin position="493"/>
        <end position="514"/>
    </location>
</feature>
<dbReference type="InterPro" id="IPR003439">
    <property type="entry name" value="ABC_transporter-like_ATP-bd"/>
</dbReference>
<evidence type="ECO:0000256" key="2">
    <source>
        <dbReference type="ARBA" id="ARBA00006012"/>
    </source>
</evidence>
<comment type="similarity">
    <text evidence="2">Belongs to the ABC transporter superfamily. ABCG family. PDR (TC 3.A.1.205) subfamily.</text>
</comment>
<evidence type="ECO:0000256" key="7">
    <source>
        <dbReference type="ARBA" id="ARBA00022989"/>
    </source>
</evidence>
<keyword evidence="4 10" id="KW-0812">Transmembrane</keyword>
<dbReference type="CDD" id="cd03233">
    <property type="entry name" value="ABCG_PDR_domain1"/>
    <property type="match status" value="1"/>
</dbReference>
<evidence type="ECO:0000256" key="5">
    <source>
        <dbReference type="ARBA" id="ARBA00022741"/>
    </source>
</evidence>
<dbReference type="PROSITE" id="PS50893">
    <property type="entry name" value="ABC_TRANSPORTER_2"/>
    <property type="match status" value="2"/>
</dbReference>
<feature type="domain" description="ABC transporter" evidence="11">
    <location>
        <begin position="126"/>
        <end position="379"/>
    </location>
</feature>
<dbReference type="GO" id="GO:0016887">
    <property type="term" value="F:ATP hydrolysis activity"/>
    <property type="evidence" value="ECO:0007669"/>
    <property type="project" value="InterPro"/>
</dbReference>